<dbReference type="KEGG" id="dpx:DAPPUDRAFT_304857"/>
<dbReference type="HOGENOM" id="CLU_459478_0_0_1"/>
<gene>
    <name evidence="4" type="ORF">DAPPUDRAFT_304857</name>
</gene>
<dbReference type="InParanoid" id="E9GM92"/>
<evidence type="ECO:0000256" key="1">
    <source>
        <dbReference type="ARBA" id="ARBA00009817"/>
    </source>
</evidence>
<feature type="region of interest" description="Disordered" evidence="2">
    <location>
        <begin position="168"/>
        <end position="189"/>
    </location>
</feature>
<accession>E9GM92</accession>
<dbReference type="AlphaFoldDB" id="E9GM92"/>
<dbReference type="InterPro" id="IPR006917">
    <property type="entry name" value="SOUL_heme-bd"/>
</dbReference>
<keyword evidence="5" id="KW-1185">Reference proteome</keyword>
<feature type="chain" id="PRO_5003240463" description="FAS1 domain-containing protein" evidence="3">
    <location>
        <begin position="24"/>
        <end position="594"/>
    </location>
</feature>
<organism evidence="4 5">
    <name type="scientific">Daphnia pulex</name>
    <name type="common">Water flea</name>
    <dbReference type="NCBI Taxonomy" id="6669"/>
    <lineage>
        <taxon>Eukaryota</taxon>
        <taxon>Metazoa</taxon>
        <taxon>Ecdysozoa</taxon>
        <taxon>Arthropoda</taxon>
        <taxon>Crustacea</taxon>
        <taxon>Branchiopoda</taxon>
        <taxon>Diplostraca</taxon>
        <taxon>Cladocera</taxon>
        <taxon>Anomopoda</taxon>
        <taxon>Daphniidae</taxon>
        <taxon>Daphnia</taxon>
    </lineage>
</organism>
<reference evidence="4 5" key="1">
    <citation type="journal article" date="2011" name="Science">
        <title>The ecoresponsive genome of Daphnia pulex.</title>
        <authorList>
            <person name="Colbourne J.K."/>
            <person name="Pfrender M.E."/>
            <person name="Gilbert D."/>
            <person name="Thomas W.K."/>
            <person name="Tucker A."/>
            <person name="Oakley T.H."/>
            <person name="Tokishita S."/>
            <person name="Aerts A."/>
            <person name="Arnold G.J."/>
            <person name="Basu M.K."/>
            <person name="Bauer D.J."/>
            <person name="Caceres C.E."/>
            <person name="Carmel L."/>
            <person name="Casola C."/>
            <person name="Choi J.H."/>
            <person name="Detter J.C."/>
            <person name="Dong Q."/>
            <person name="Dusheyko S."/>
            <person name="Eads B.D."/>
            <person name="Frohlich T."/>
            <person name="Geiler-Samerotte K.A."/>
            <person name="Gerlach D."/>
            <person name="Hatcher P."/>
            <person name="Jogdeo S."/>
            <person name="Krijgsveld J."/>
            <person name="Kriventseva E.V."/>
            <person name="Kultz D."/>
            <person name="Laforsch C."/>
            <person name="Lindquist E."/>
            <person name="Lopez J."/>
            <person name="Manak J.R."/>
            <person name="Muller J."/>
            <person name="Pangilinan J."/>
            <person name="Patwardhan R.P."/>
            <person name="Pitluck S."/>
            <person name="Pritham E.J."/>
            <person name="Rechtsteiner A."/>
            <person name="Rho M."/>
            <person name="Rogozin I.B."/>
            <person name="Sakarya O."/>
            <person name="Salamov A."/>
            <person name="Schaack S."/>
            <person name="Shapiro H."/>
            <person name="Shiga Y."/>
            <person name="Skalitzky C."/>
            <person name="Smith Z."/>
            <person name="Souvorov A."/>
            <person name="Sung W."/>
            <person name="Tang Z."/>
            <person name="Tsuchiya D."/>
            <person name="Tu H."/>
            <person name="Vos H."/>
            <person name="Wang M."/>
            <person name="Wolf Y.I."/>
            <person name="Yamagata H."/>
            <person name="Yamada T."/>
            <person name="Ye Y."/>
            <person name="Shaw J.R."/>
            <person name="Andrews J."/>
            <person name="Crease T.J."/>
            <person name="Tang H."/>
            <person name="Lucas S.M."/>
            <person name="Robertson H.M."/>
            <person name="Bork P."/>
            <person name="Koonin E.V."/>
            <person name="Zdobnov E.M."/>
            <person name="Grigoriev I.V."/>
            <person name="Lynch M."/>
            <person name="Boore J.L."/>
        </authorList>
    </citation>
    <scope>NUCLEOTIDE SEQUENCE [LARGE SCALE GENOMIC DNA]</scope>
</reference>
<feature type="compositionally biased region" description="Polar residues" evidence="2">
    <location>
        <begin position="178"/>
        <end position="189"/>
    </location>
</feature>
<name>E9GM92_DAPPU</name>
<dbReference type="Pfam" id="PF04832">
    <property type="entry name" value="SOUL"/>
    <property type="match status" value="2"/>
</dbReference>
<proteinExistence type="inferred from homology"/>
<dbReference type="Proteomes" id="UP000000305">
    <property type="component" value="Unassembled WGS sequence"/>
</dbReference>
<protein>
    <recommendedName>
        <fullName evidence="6">FAS1 domain-containing protein</fullName>
    </recommendedName>
</protein>
<feature type="signal peptide" evidence="3">
    <location>
        <begin position="1"/>
        <end position="23"/>
    </location>
</feature>
<keyword evidence="3" id="KW-0732">Signal</keyword>
<evidence type="ECO:0008006" key="6">
    <source>
        <dbReference type="Google" id="ProtNLM"/>
    </source>
</evidence>
<dbReference type="EMBL" id="GL732552">
    <property type="protein sequence ID" value="EFX79325.1"/>
    <property type="molecule type" value="Genomic_DNA"/>
</dbReference>
<dbReference type="PANTHER" id="PTHR11220">
    <property type="entry name" value="HEME-BINDING PROTEIN-RELATED"/>
    <property type="match status" value="1"/>
</dbReference>
<dbReference type="PANTHER" id="PTHR11220:SF1">
    <property type="entry name" value="HEME-BINDING PROTEIN 2"/>
    <property type="match status" value="1"/>
</dbReference>
<evidence type="ECO:0000256" key="2">
    <source>
        <dbReference type="SAM" id="MobiDB-lite"/>
    </source>
</evidence>
<feature type="compositionally biased region" description="Basic and acidic residues" evidence="2">
    <location>
        <begin position="85"/>
        <end position="94"/>
    </location>
</feature>
<evidence type="ECO:0000256" key="3">
    <source>
        <dbReference type="SAM" id="SignalP"/>
    </source>
</evidence>
<dbReference type="OrthoDB" id="6424451at2759"/>
<feature type="compositionally biased region" description="Basic residues" evidence="2">
    <location>
        <begin position="125"/>
        <end position="138"/>
    </location>
</feature>
<dbReference type="Gene3D" id="3.20.80.10">
    <property type="entry name" value="Regulatory factor, effector binding domain"/>
    <property type="match status" value="2"/>
</dbReference>
<feature type="region of interest" description="Disordered" evidence="2">
    <location>
        <begin position="75"/>
        <end position="148"/>
    </location>
</feature>
<comment type="similarity">
    <text evidence="1">Belongs to the HEBP family.</text>
</comment>
<dbReference type="InterPro" id="IPR011256">
    <property type="entry name" value="Reg_factor_effector_dom_sf"/>
</dbReference>
<dbReference type="SUPFAM" id="SSF55136">
    <property type="entry name" value="Probable bacterial effector-binding domain"/>
    <property type="match status" value="2"/>
</dbReference>
<evidence type="ECO:0000313" key="4">
    <source>
        <dbReference type="EMBL" id="EFX79325.1"/>
    </source>
</evidence>
<sequence>MEFYWLWMPLVLLHVIVTPVCRALVPEISLKSNNHVHPAAKSSAVTIGNDVISETRTLGGVGKWPTLNITRVRTSSSSTTTTKLAIDESRRNFGDPDPSSSAGLSYTIHHLDTHSNPSAGGPGSQRRKKKKTRSKWNHHSPSSKFGIAAAAKTTPAGQPFWARNDILESPTTKPPPTYSDQMTPSTCQSLTSTCPPYRLLERRKEYDVRWYPSRRWASAIVMTEDDRLLAVWEGLAKLQEYFNGYNEPQIAMNLTFPLLTQVKRGKHPGILNQELRDITLSVPIPSRHQINPPSPNSADVLLDTVESSTVFVQSFRARLWDLTDRALRHRADRFMTALRSHGEAFHDRYYYLAAFTKVGLMDGSIILLTRSNNKSRPDNTDNNVYEMWIHATRLRDPGRVQPVIKSRDPPLSKVTLRTRKRLCRGINSHWEVLEATRPIGIVHVVDRLTANQSLTSGIDQRLAQLRYNNNTTRTSAADSSVSFDCKHNLTVSLYLPRRLHSNPPSAGLGAPPVKINRVNDLIVYVQTVGGSILDPVRSTIEVKKFGSRLKQLGLCYKPGEYYLVVYDFMVRFHGRQNEIWFLADRCPLRAELPT</sequence>
<evidence type="ECO:0000313" key="5">
    <source>
        <dbReference type="Proteomes" id="UP000000305"/>
    </source>
</evidence>